<reference evidence="9" key="1">
    <citation type="journal article" date="2022" name="Microorganisms">
        <title>Two New Species of Filamentous Sulfur Bacteria of the Genus Thiothrix, Thiothrix winogradskyi sp. nov. and 'Candidatus Thiothrix sulfatifontis' sp. nov.</title>
        <authorList>
            <person name="Ravin N.V."/>
            <person name="Rossetti S."/>
            <person name="Beletsky A.V."/>
            <person name="Kadnikov V.V."/>
            <person name="Rudenko T.S."/>
            <person name="Smolyakov D.D."/>
            <person name="Moskvitina M.I."/>
            <person name="Gureeva M.V."/>
            <person name="Mardanov A.V."/>
            <person name="Grabovich M.Y."/>
        </authorList>
    </citation>
    <scope>NUCLEOTIDE SEQUENCE</scope>
    <source>
        <strain evidence="9">CT3</strain>
    </source>
</reference>
<evidence type="ECO:0000256" key="3">
    <source>
        <dbReference type="ARBA" id="ARBA00022692"/>
    </source>
</evidence>
<evidence type="ECO:0000256" key="7">
    <source>
        <dbReference type="SAM" id="Phobius"/>
    </source>
</evidence>
<feature type="transmembrane region" description="Helical" evidence="7">
    <location>
        <begin position="347"/>
        <end position="369"/>
    </location>
</feature>
<evidence type="ECO:0000256" key="2">
    <source>
        <dbReference type="ARBA" id="ARBA00008432"/>
    </source>
</evidence>
<feature type="transmembrane region" description="Helical" evidence="7">
    <location>
        <begin position="97"/>
        <end position="123"/>
    </location>
</feature>
<feature type="transmembrane region" description="Helical" evidence="7">
    <location>
        <begin position="215"/>
        <end position="236"/>
    </location>
</feature>
<feature type="transmembrane region" description="Helical" evidence="7">
    <location>
        <begin position="167"/>
        <end position="184"/>
    </location>
</feature>
<evidence type="ECO:0000256" key="5">
    <source>
        <dbReference type="ARBA" id="ARBA00023063"/>
    </source>
</evidence>
<evidence type="ECO:0000256" key="1">
    <source>
        <dbReference type="ARBA" id="ARBA00004141"/>
    </source>
</evidence>
<dbReference type="EMBL" id="CP091244">
    <property type="protein sequence ID" value="UJS24226.1"/>
    <property type="molecule type" value="Genomic_DNA"/>
</dbReference>
<dbReference type="InterPro" id="IPR020846">
    <property type="entry name" value="MFS_dom"/>
</dbReference>
<dbReference type="PROSITE" id="PS50850">
    <property type="entry name" value="MFS"/>
    <property type="match status" value="1"/>
</dbReference>
<organism evidence="9 10">
    <name type="scientific">Thiothrix winogradskyi</name>
    <dbReference type="NCBI Taxonomy" id="96472"/>
    <lineage>
        <taxon>Bacteria</taxon>
        <taxon>Pseudomonadati</taxon>
        <taxon>Pseudomonadota</taxon>
        <taxon>Gammaproteobacteria</taxon>
        <taxon>Thiotrichales</taxon>
        <taxon>Thiotrichaceae</taxon>
        <taxon>Thiothrix</taxon>
    </lineage>
</organism>
<evidence type="ECO:0000256" key="6">
    <source>
        <dbReference type="ARBA" id="ARBA00023136"/>
    </source>
</evidence>
<feature type="transmembrane region" description="Helical" evidence="7">
    <location>
        <begin position="135"/>
        <end position="161"/>
    </location>
</feature>
<keyword evidence="10" id="KW-1185">Reference proteome</keyword>
<feature type="transmembrane region" description="Helical" evidence="7">
    <location>
        <begin position="312"/>
        <end position="335"/>
    </location>
</feature>
<name>A0ABY3SXQ8_9GAMM</name>
<feature type="transmembrane region" description="Helical" evidence="7">
    <location>
        <begin position="242"/>
        <end position="263"/>
    </location>
</feature>
<keyword evidence="3 7" id="KW-0812">Transmembrane</keyword>
<dbReference type="InterPro" id="IPR044772">
    <property type="entry name" value="NO3_transporter"/>
</dbReference>
<dbReference type="Gene3D" id="1.20.1250.20">
    <property type="entry name" value="MFS general substrate transporter like domains"/>
    <property type="match status" value="2"/>
</dbReference>
<evidence type="ECO:0000256" key="4">
    <source>
        <dbReference type="ARBA" id="ARBA00022989"/>
    </source>
</evidence>
<comment type="subcellular location">
    <subcellularLocation>
        <location evidence="1">Membrane</location>
        <topology evidence="1">Multi-pass membrane protein</topology>
    </subcellularLocation>
</comment>
<proteinExistence type="inferred from homology"/>
<comment type="similarity">
    <text evidence="2">Belongs to the major facilitator superfamily. Nitrate/nitrite porter (TC 2.A.1.8) family.</text>
</comment>
<dbReference type="InterPro" id="IPR011701">
    <property type="entry name" value="MFS"/>
</dbReference>
<keyword evidence="4 7" id="KW-1133">Transmembrane helix</keyword>
<evidence type="ECO:0000313" key="9">
    <source>
        <dbReference type="EMBL" id="UJS24226.1"/>
    </source>
</evidence>
<feature type="transmembrane region" description="Helical" evidence="7">
    <location>
        <begin position="381"/>
        <end position="399"/>
    </location>
</feature>
<protein>
    <submittedName>
        <fullName evidence="9">NarK/NasA family nitrate transporter</fullName>
    </submittedName>
</protein>
<dbReference type="InterPro" id="IPR036259">
    <property type="entry name" value="MFS_trans_sf"/>
</dbReference>
<keyword evidence="5" id="KW-0534">Nitrate assimilation</keyword>
<dbReference type="CDD" id="cd17341">
    <property type="entry name" value="MFS_NRT2_like"/>
    <property type="match status" value="1"/>
</dbReference>
<dbReference type="Proteomes" id="UP001054801">
    <property type="component" value="Chromosome"/>
</dbReference>
<dbReference type="SUPFAM" id="SSF103473">
    <property type="entry name" value="MFS general substrate transporter"/>
    <property type="match status" value="1"/>
</dbReference>
<feature type="transmembrane region" description="Helical" evidence="7">
    <location>
        <begin position="72"/>
        <end position="91"/>
    </location>
</feature>
<feature type="transmembrane region" description="Helical" evidence="7">
    <location>
        <begin position="12"/>
        <end position="34"/>
    </location>
</feature>
<gene>
    <name evidence="9" type="ORF">L2Y54_20205</name>
</gene>
<keyword evidence="6 7" id="KW-0472">Membrane</keyword>
<feature type="transmembrane region" description="Helical" evidence="7">
    <location>
        <begin position="275"/>
        <end position="292"/>
    </location>
</feature>
<dbReference type="Pfam" id="PF07690">
    <property type="entry name" value="MFS_1"/>
    <property type="match status" value="1"/>
</dbReference>
<sequence>MATQQYKAWSVVIMSTLAFTVCFMIWMMFAVIGIPIKETLGLNETQFGILIATPVLTGSLIRLPLGMWTDKFGGRIVFTVLMLSTVIPIWMMSYATAFWHFLTIGLFVGVAGGSFTVGISYCARWFPKHQQGTAMGIFGVGNTGAAVTKLVAPIIVVGYGWTMVPKVYAVLMLVMALVFWFFTFSDPSHKVAKTVTMREQLAVLKDPKVWRYSQYYSIVFGGYVALALWMTKYYIGEYGFDLKTAAFLAAAFSIPGGILRAMGGYFSDKFGAHTITWWVLWISLVCLFFLSYPQTSLTIQTVNGPATFGIGLNATVFTIIMFTLGIVFAIGKASVFKYISDDYPDNIGVVSGVVGLAGGLGGFFMPIMFGALLDLTGIRSSAFMLMFGIVWVSLMWMYFTEVRPVHADLHEKSLTTNP</sequence>
<feature type="transmembrane region" description="Helical" evidence="7">
    <location>
        <begin position="46"/>
        <end position="65"/>
    </location>
</feature>
<evidence type="ECO:0000259" key="8">
    <source>
        <dbReference type="PROSITE" id="PS50850"/>
    </source>
</evidence>
<dbReference type="RefSeq" id="WP_236498585.1">
    <property type="nucleotide sequence ID" value="NZ_CP091244.1"/>
</dbReference>
<evidence type="ECO:0000313" key="10">
    <source>
        <dbReference type="Proteomes" id="UP001054801"/>
    </source>
</evidence>
<feature type="domain" description="Major facilitator superfamily (MFS) profile" evidence="8">
    <location>
        <begin position="10"/>
        <end position="405"/>
    </location>
</feature>
<dbReference type="PANTHER" id="PTHR23515">
    <property type="entry name" value="HIGH-AFFINITY NITRATE TRANSPORTER 2.3"/>
    <property type="match status" value="1"/>
</dbReference>
<accession>A0ABY3SXQ8</accession>